<protein>
    <recommendedName>
        <fullName evidence="3">Transposase</fullName>
    </recommendedName>
</protein>
<dbReference type="AlphaFoldDB" id="A0A0J6SP00"/>
<gene>
    <name evidence="1" type="ORF">VQ02_14545</name>
</gene>
<accession>A0A0J6SP00</accession>
<organism evidence="1 2">
    <name type="scientific">Methylobacterium variabile</name>
    <dbReference type="NCBI Taxonomy" id="298794"/>
    <lineage>
        <taxon>Bacteria</taxon>
        <taxon>Pseudomonadati</taxon>
        <taxon>Pseudomonadota</taxon>
        <taxon>Alphaproteobacteria</taxon>
        <taxon>Hyphomicrobiales</taxon>
        <taxon>Methylobacteriaceae</taxon>
        <taxon>Methylobacterium</taxon>
    </lineage>
</organism>
<dbReference type="PATRIC" id="fig|298794.3.peg.7810"/>
<name>A0A0J6SP00_9HYPH</name>
<evidence type="ECO:0000313" key="1">
    <source>
        <dbReference type="EMBL" id="KMO36945.1"/>
    </source>
</evidence>
<keyword evidence="2" id="KW-1185">Reference proteome</keyword>
<reference evidence="1 2" key="1">
    <citation type="submission" date="2015-03" db="EMBL/GenBank/DDBJ databases">
        <title>Genome sequencing of Methylobacterium variabile DSM 16961.</title>
        <authorList>
            <person name="Chaudhry V."/>
            <person name="Patil P.B."/>
        </authorList>
    </citation>
    <scope>NUCLEOTIDE SEQUENCE [LARGE SCALE GENOMIC DNA]</scope>
    <source>
        <strain evidence="1 2">DSM 16961</strain>
    </source>
</reference>
<evidence type="ECO:0000313" key="2">
    <source>
        <dbReference type="Proteomes" id="UP000035955"/>
    </source>
</evidence>
<sequence>MVHLGQGTPNNACERDLRPAVVQRKVTNGYRAMWAAKGEADVRTVVATAALKTKATPFATLLTTITA</sequence>
<comment type="caution">
    <text evidence="1">The sequence shown here is derived from an EMBL/GenBank/DDBJ whole genome shotgun (WGS) entry which is preliminary data.</text>
</comment>
<dbReference type="EMBL" id="LABY01000093">
    <property type="protein sequence ID" value="KMO36945.1"/>
    <property type="molecule type" value="Genomic_DNA"/>
</dbReference>
<evidence type="ECO:0008006" key="3">
    <source>
        <dbReference type="Google" id="ProtNLM"/>
    </source>
</evidence>
<dbReference type="Proteomes" id="UP000035955">
    <property type="component" value="Unassembled WGS sequence"/>
</dbReference>
<proteinExistence type="predicted"/>